<keyword evidence="1 2" id="KW-0732">Signal</keyword>
<proteinExistence type="predicted"/>
<dbReference type="Pfam" id="PF10738">
    <property type="entry name" value="Lpp-LpqN"/>
    <property type="match status" value="1"/>
</dbReference>
<organism evidence="3 4">
    <name type="scientific">[Mycobacterium] burgundiense</name>
    <dbReference type="NCBI Taxonomy" id="3064286"/>
    <lineage>
        <taxon>Bacteria</taxon>
        <taxon>Bacillati</taxon>
        <taxon>Actinomycetota</taxon>
        <taxon>Actinomycetes</taxon>
        <taxon>Mycobacteriales</taxon>
        <taxon>Mycobacteriaceae</taxon>
        <taxon>Mycolicibacterium</taxon>
    </lineage>
</organism>
<accession>A0ABN9NSJ8</accession>
<feature type="signal peptide" evidence="2">
    <location>
        <begin position="1"/>
        <end position="31"/>
    </location>
</feature>
<evidence type="ECO:0000313" key="3">
    <source>
        <dbReference type="EMBL" id="CAJ1511243.1"/>
    </source>
</evidence>
<evidence type="ECO:0000256" key="1">
    <source>
        <dbReference type="ARBA" id="ARBA00022729"/>
    </source>
</evidence>
<sequence>MFSKVRSWRVVAGGAAAAVACVMGFAGTNAAADPVLPAPPAPAPVTVTQTVTAAPVATGSTPSAALPQAPVSMLAAPAQPTLVPAASGTLREYFADRGVALEPQDPRVFEALHITLPMPPGWTQVPDPNVPDAYVVIADRASGGLYTSNAQVVIYRLAGEFDPKEAITHGFIDSQQLPAWQSTDASLADFGGFPSALIEGSYLENDLPLNTSRRHVIAKAGSDHYLVSLAVTTSVSQAVAAADATDAIVNGFRVTDPAAPTAAPVAAPAAPAAPAAVAPGAVAPAAVVPGAPAVAPVAPVPAAPAAPVAALPGLPVLPAPTG</sequence>
<dbReference type="InterPro" id="IPR019674">
    <property type="entry name" value="Lipoprotein_LpqN/LpqT-like"/>
</dbReference>
<name>A0ABN9NSJ8_9MYCO</name>
<dbReference type="EMBL" id="OY726397">
    <property type="protein sequence ID" value="CAJ1511243.1"/>
    <property type="molecule type" value="Genomic_DNA"/>
</dbReference>
<dbReference type="Gene3D" id="3.40.1000.10">
    <property type="entry name" value="Mog1/PsbP, alpha/beta/alpha sandwich"/>
    <property type="match status" value="1"/>
</dbReference>
<evidence type="ECO:0000256" key="2">
    <source>
        <dbReference type="SAM" id="SignalP"/>
    </source>
</evidence>
<dbReference type="RefSeq" id="WP_308480376.1">
    <property type="nucleotide sequence ID" value="NZ_OY726397.1"/>
</dbReference>
<feature type="chain" id="PRO_5046179043" evidence="2">
    <location>
        <begin position="32"/>
        <end position="322"/>
    </location>
</feature>
<dbReference type="PROSITE" id="PS51257">
    <property type="entry name" value="PROKAR_LIPOPROTEIN"/>
    <property type="match status" value="1"/>
</dbReference>
<keyword evidence="3" id="KW-0449">Lipoprotein</keyword>
<dbReference type="Proteomes" id="UP001190465">
    <property type="component" value="Chromosome"/>
</dbReference>
<reference evidence="3 4" key="1">
    <citation type="submission" date="2023-08" db="EMBL/GenBank/DDBJ databases">
        <authorList>
            <person name="Folkvardsen B D."/>
            <person name="Norman A."/>
        </authorList>
    </citation>
    <scope>NUCLEOTIDE SEQUENCE [LARGE SCALE GENOMIC DNA]</scope>
    <source>
        <strain evidence="3 4">Mu0053</strain>
    </source>
</reference>
<gene>
    <name evidence="3" type="ORF">MU0053_005160</name>
</gene>
<keyword evidence="4" id="KW-1185">Reference proteome</keyword>
<evidence type="ECO:0000313" key="4">
    <source>
        <dbReference type="Proteomes" id="UP001190465"/>
    </source>
</evidence>
<protein>
    <submittedName>
        <fullName evidence="3">LpqN/LpqT family lipoprotein</fullName>
    </submittedName>
</protein>